<dbReference type="SMART" id="SM00257">
    <property type="entry name" value="LysM"/>
    <property type="match status" value="1"/>
</dbReference>
<organism evidence="3 4">
    <name type="scientific">Fusibacter paucivorans</name>
    <dbReference type="NCBI Taxonomy" id="76009"/>
    <lineage>
        <taxon>Bacteria</taxon>
        <taxon>Bacillati</taxon>
        <taxon>Bacillota</taxon>
        <taxon>Clostridia</taxon>
        <taxon>Eubacteriales</taxon>
        <taxon>Eubacteriales Family XII. Incertae Sedis</taxon>
        <taxon>Fusibacter</taxon>
    </lineage>
</organism>
<sequence length="323" mass="35011">MNKKFSIALALFVMLSSTFVFGDVDATTSASTWVEETPTMGPSIAVPVAVSGNYATYTVKAGDVLWKIAMDNGMTLKELLAVNPQLKTPDSIAVGQVLNLKASIAMTAVNGQLYQGLGHTVAFRNGPGKDSEDVPVYSFNIAMASAIFDAEGRIVDVFIDGYEIATPNYDGASMPHFSGWPDKEGYNITDHETEKVSGVSVNTAESAAAEVNAWVTKRQRGDSYHMNESNEWYEQMDFYQSFFVGKTVAELEEWFAKNTTSAGRPIKLDTTNEEDLAKLAALTPDEMQVHVDVVSGATMSIRDAHGDFLGALANAYANRTPVK</sequence>
<feature type="chain" id="PRO_5045599942" evidence="1">
    <location>
        <begin position="23"/>
        <end position="323"/>
    </location>
</feature>
<gene>
    <name evidence="3" type="ORF">KHM83_02020</name>
</gene>
<comment type="caution">
    <text evidence="3">The sequence shown here is derived from an EMBL/GenBank/DDBJ whole genome shotgun (WGS) entry which is preliminary data.</text>
</comment>
<keyword evidence="1" id="KW-0732">Signal</keyword>
<keyword evidence="4" id="KW-1185">Reference proteome</keyword>
<name>A0ABS5PJX2_9FIRM</name>
<dbReference type="InterPro" id="IPR036779">
    <property type="entry name" value="LysM_dom_sf"/>
</dbReference>
<proteinExistence type="predicted"/>
<evidence type="ECO:0000259" key="2">
    <source>
        <dbReference type="PROSITE" id="PS51782"/>
    </source>
</evidence>
<feature type="signal peptide" evidence="1">
    <location>
        <begin position="1"/>
        <end position="22"/>
    </location>
</feature>
<dbReference type="RefSeq" id="WP_213235230.1">
    <property type="nucleotide sequence ID" value="NZ_JAHBCL010000002.1"/>
</dbReference>
<dbReference type="Proteomes" id="UP000746471">
    <property type="component" value="Unassembled WGS sequence"/>
</dbReference>
<dbReference type="InterPro" id="IPR018392">
    <property type="entry name" value="LysM"/>
</dbReference>
<evidence type="ECO:0000256" key="1">
    <source>
        <dbReference type="SAM" id="SignalP"/>
    </source>
</evidence>
<evidence type="ECO:0000313" key="4">
    <source>
        <dbReference type="Proteomes" id="UP000746471"/>
    </source>
</evidence>
<dbReference type="Pfam" id="PF01476">
    <property type="entry name" value="LysM"/>
    <property type="match status" value="1"/>
</dbReference>
<evidence type="ECO:0000313" key="3">
    <source>
        <dbReference type="EMBL" id="MBS7525450.1"/>
    </source>
</evidence>
<reference evidence="3 4" key="1">
    <citation type="submission" date="2021-05" db="EMBL/GenBank/DDBJ databases">
        <title>Fusibacter ferrireducens sp. nov., an anaerobic, sulfur- and Fe-reducing bacterium isolated from the mangrove sediment.</title>
        <authorList>
            <person name="Qiu D."/>
        </authorList>
    </citation>
    <scope>NUCLEOTIDE SEQUENCE [LARGE SCALE GENOMIC DNA]</scope>
    <source>
        <strain evidence="3 4">DSM 12116</strain>
    </source>
</reference>
<dbReference type="CDD" id="cd00118">
    <property type="entry name" value="LysM"/>
    <property type="match status" value="1"/>
</dbReference>
<protein>
    <submittedName>
        <fullName evidence="3">LysM peptidoglycan-binding domain-containing protein</fullName>
    </submittedName>
</protein>
<dbReference type="PROSITE" id="PS51782">
    <property type="entry name" value="LYSM"/>
    <property type="match status" value="1"/>
</dbReference>
<dbReference type="Gene3D" id="3.90.1010.20">
    <property type="match status" value="1"/>
</dbReference>
<feature type="domain" description="LysM" evidence="2">
    <location>
        <begin position="55"/>
        <end position="100"/>
    </location>
</feature>
<dbReference type="SUPFAM" id="SSF54106">
    <property type="entry name" value="LysM domain"/>
    <property type="match status" value="1"/>
</dbReference>
<dbReference type="EMBL" id="JAHBCL010000002">
    <property type="protein sequence ID" value="MBS7525450.1"/>
    <property type="molecule type" value="Genomic_DNA"/>
</dbReference>
<accession>A0ABS5PJX2</accession>
<dbReference type="Gene3D" id="3.10.350.10">
    <property type="entry name" value="LysM domain"/>
    <property type="match status" value="1"/>
</dbReference>